<dbReference type="PANTHER" id="PTHR48061">
    <property type="entry name" value="LEUCINE-RICH REPEAT RECEPTOR PROTEIN KINASE EMS1-LIKE-RELATED"/>
    <property type="match status" value="1"/>
</dbReference>
<keyword evidence="11" id="KW-0325">Glycoprotein</keyword>
<evidence type="ECO:0000256" key="1">
    <source>
        <dbReference type="ARBA" id="ARBA00004251"/>
    </source>
</evidence>
<dbReference type="InterPro" id="IPR003591">
    <property type="entry name" value="Leu-rich_rpt_typical-subtyp"/>
</dbReference>
<proteinExistence type="inferred from homology"/>
<dbReference type="InterPro" id="IPR001611">
    <property type="entry name" value="Leu-rich_rpt"/>
</dbReference>
<comment type="similarity">
    <text evidence="2">Belongs to the RLP family.</text>
</comment>
<dbReference type="AlphaFoldDB" id="A0A6P5ME23"/>
<dbReference type="InterPro" id="IPR046956">
    <property type="entry name" value="RLP23-like"/>
</dbReference>
<protein>
    <submittedName>
        <fullName evidence="15">Receptor-like protein 9DC3</fullName>
    </submittedName>
</protein>
<dbReference type="KEGG" id="adu:110272466"/>
<dbReference type="InterPro" id="IPR013210">
    <property type="entry name" value="LRR_N_plant-typ"/>
</dbReference>
<dbReference type="Pfam" id="PF00560">
    <property type="entry name" value="LRR_1"/>
    <property type="match status" value="8"/>
</dbReference>
<keyword evidence="9 12" id="KW-0472">Membrane</keyword>
<feature type="transmembrane region" description="Helical" evidence="12">
    <location>
        <begin position="994"/>
        <end position="1017"/>
    </location>
</feature>
<dbReference type="Proteomes" id="UP000515211">
    <property type="component" value="Chromosome 7"/>
</dbReference>
<evidence type="ECO:0000256" key="8">
    <source>
        <dbReference type="ARBA" id="ARBA00022989"/>
    </source>
</evidence>
<keyword evidence="4" id="KW-0433">Leucine-rich repeat</keyword>
<dbReference type="PROSITE" id="PS51450">
    <property type="entry name" value="LRR"/>
    <property type="match status" value="2"/>
</dbReference>
<evidence type="ECO:0000256" key="9">
    <source>
        <dbReference type="ARBA" id="ARBA00023136"/>
    </source>
</evidence>
<evidence type="ECO:0000256" key="5">
    <source>
        <dbReference type="ARBA" id="ARBA00022692"/>
    </source>
</evidence>
<dbReference type="FunFam" id="3.80.10.10:FF:000213">
    <property type="entry name" value="Tyrosine-sulfated glycopeptide receptor 1"/>
    <property type="match status" value="1"/>
</dbReference>
<keyword evidence="8 12" id="KW-1133">Transmembrane helix</keyword>
<organism evidence="14 15">
    <name type="scientific">Arachis duranensis</name>
    <name type="common">Wild peanut</name>
    <dbReference type="NCBI Taxonomy" id="130453"/>
    <lineage>
        <taxon>Eukaryota</taxon>
        <taxon>Viridiplantae</taxon>
        <taxon>Streptophyta</taxon>
        <taxon>Embryophyta</taxon>
        <taxon>Tracheophyta</taxon>
        <taxon>Spermatophyta</taxon>
        <taxon>Magnoliopsida</taxon>
        <taxon>eudicotyledons</taxon>
        <taxon>Gunneridae</taxon>
        <taxon>Pentapetalae</taxon>
        <taxon>rosids</taxon>
        <taxon>fabids</taxon>
        <taxon>Fabales</taxon>
        <taxon>Fabaceae</taxon>
        <taxon>Papilionoideae</taxon>
        <taxon>50 kb inversion clade</taxon>
        <taxon>dalbergioids sensu lato</taxon>
        <taxon>Dalbergieae</taxon>
        <taxon>Pterocarpus clade</taxon>
        <taxon>Arachis</taxon>
    </lineage>
</organism>
<reference evidence="15" key="2">
    <citation type="submission" date="2025-08" db="UniProtKB">
        <authorList>
            <consortium name="RefSeq"/>
        </authorList>
    </citation>
    <scope>IDENTIFICATION</scope>
    <source>
        <tissue evidence="15">Whole plant</tissue>
    </source>
</reference>
<gene>
    <name evidence="15" type="primary">LOC110272466</name>
</gene>
<dbReference type="PRINTS" id="PR00019">
    <property type="entry name" value="LEURICHRPT"/>
</dbReference>
<dbReference type="GO" id="GO:0005886">
    <property type="term" value="C:plasma membrane"/>
    <property type="evidence" value="ECO:0007669"/>
    <property type="project" value="UniProtKB-SubCell"/>
</dbReference>
<keyword evidence="14" id="KW-1185">Reference proteome</keyword>
<dbReference type="Pfam" id="PF08263">
    <property type="entry name" value="LRRNT_2"/>
    <property type="match status" value="1"/>
</dbReference>
<dbReference type="Pfam" id="PF13855">
    <property type="entry name" value="LRR_8"/>
    <property type="match status" value="4"/>
</dbReference>
<dbReference type="InterPro" id="IPR032675">
    <property type="entry name" value="LRR_dom_sf"/>
</dbReference>
<evidence type="ECO:0000256" key="6">
    <source>
        <dbReference type="ARBA" id="ARBA00022729"/>
    </source>
</evidence>
<keyword evidence="6" id="KW-0732">Signal</keyword>
<keyword evidence="7" id="KW-0677">Repeat</keyword>
<dbReference type="PANTHER" id="PTHR48061:SF46">
    <property type="entry name" value="LEUCINE-RICH REPEAT-CONTAINING N-TERMINAL PLANT-TYPE DOMAIN-CONTAINING PROTEIN"/>
    <property type="match status" value="1"/>
</dbReference>
<reference evidence="14" key="1">
    <citation type="journal article" date="2016" name="Nat. Genet.">
        <title>The genome sequences of Arachis duranensis and Arachis ipaensis, the diploid ancestors of cultivated peanut.</title>
        <authorList>
            <person name="Bertioli D.J."/>
            <person name="Cannon S.B."/>
            <person name="Froenicke L."/>
            <person name="Huang G."/>
            <person name="Farmer A.D."/>
            <person name="Cannon E.K."/>
            <person name="Liu X."/>
            <person name="Gao D."/>
            <person name="Clevenger J."/>
            <person name="Dash S."/>
            <person name="Ren L."/>
            <person name="Moretzsohn M.C."/>
            <person name="Shirasawa K."/>
            <person name="Huang W."/>
            <person name="Vidigal B."/>
            <person name="Abernathy B."/>
            <person name="Chu Y."/>
            <person name="Niederhuth C.E."/>
            <person name="Umale P."/>
            <person name="Araujo A.C."/>
            <person name="Kozik A."/>
            <person name="Kim K.D."/>
            <person name="Burow M.D."/>
            <person name="Varshney R.K."/>
            <person name="Wang X."/>
            <person name="Zhang X."/>
            <person name="Barkley N."/>
            <person name="Guimaraes P.M."/>
            <person name="Isobe S."/>
            <person name="Guo B."/>
            <person name="Liao B."/>
            <person name="Stalker H.T."/>
            <person name="Schmitz R.J."/>
            <person name="Scheffler B.E."/>
            <person name="Leal-Bertioli S.C."/>
            <person name="Xun X."/>
            <person name="Jackson S.A."/>
            <person name="Michelmore R."/>
            <person name="Ozias-Akins P."/>
        </authorList>
    </citation>
    <scope>NUCLEOTIDE SEQUENCE [LARGE SCALE GENOMIC DNA]</scope>
    <source>
        <strain evidence="14">cv. V14167</strain>
    </source>
</reference>
<evidence type="ECO:0000256" key="7">
    <source>
        <dbReference type="ARBA" id="ARBA00022737"/>
    </source>
</evidence>
<comment type="subcellular location">
    <subcellularLocation>
        <location evidence="1">Cell membrane</location>
        <topology evidence="1">Single-pass type I membrane protein</topology>
    </subcellularLocation>
</comment>
<evidence type="ECO:0000256" key="12">
    <source>
        <dbReference type="SAM" id="Phobius"/>
    </source>
</evidence>
<keyword evidence="5 12" id="KW-0812">Transmembrane</keyword>
<evidence type="ECO:0000256" key="3">
    <source>
        <dbReference type="ARBA" id="ARBA00022475"/>
    </source>
</evidence>
<keyword evidence="3" id="KW-1003">Cell membrane</keyword>
<dbReference type="SMART" id="SM00369">
    <property type="entry name" value="LRR_TYP"/>
    <property type="match status" value="11"/>
</dbReference>
<dbReference type="SMART" id="SM00365">
    <property type="entry name" value="LRR_SD22"/>
    <property type="match status" value="6"/>
</dbReference>
<sequence length="1044" mass="117470">MGYLMLLVVRVVMCVYMFMMFHFACLSSHLCHLDESSALLHFKTQFIFNPSFSEYFYEYECPHVYPKMSTWENGTDCCSWMGVTCHSVSGHVIGLDLSCGALVGNMNPNSTLFHLTHLQTLSLAFNDFDGSQLPSQFERLVSLIHLNLSSCGFEGDIPSQISHLSKIQLLDLSWNNDLKWKETSWKRMLQNATALREIVLDETDMSSISLTPNPLSNWSFSFSLVTLSLSITRIRGHLTSHVLCLPNLHELNLYGNENIQVHVPKLNCSTSLSFLDISWCQFPGSQIPDSFSNLTQLTFLDLSQNGFNGSIPSLLSNFQHLTHLDLSHNAFTGSFPSLLSNLQHLTHLDLSLNAFTGSFPSFLSNLHHLVYLDLSWNKFSGQIPNVFDRHTKLQTLFLHDNTLEGKLPSSLFVLTQLSSLDCSNNKIEGPLPDKVAFLNLTQLNLEGNLLDGTIPEWALSLKSLRSLDLSNNRFRGHISEITSYSFEYLDLCNNELQGNFPESIFHLVNLTDLCLSSDNWSGIVHFPLFSKLQNLEYLHLSGCSSLLLKSETSVNHTFSNLMALQLLSSNITGWLEFSGKFPNLDYLKLYNNSLQEKVPEWIHGMDSLTYLNLSHNNFTLMDHFPWYRLQNLDLSFNSMADDISCFFCNVTLLKIINLSHNKFTGTFPQCLANSSSLEDLDLQMNKLHGTLPDNFLDLTTLNLNGNNFEGLLPKSLSKCPGLVDLDLGNNQFEDTFPNWLQNISNLEILVLRGNKLYGQIVNLKSEKIFASLIIFDISCNNFSGSLPKAYIQNFRAMKIVHDDVQSPLSYIEADWQVSHGTTEYDSSMVATIKRVSLPLTKIPRVFVIIDLSENKFEGEIPDDFGELHGLIGLNLSHNRLVGHIPHSLGNLTNLESLDLSSNMLTGDIPTDLINLNFLEVLSLSQNQLVGPIPRGKQFDTFSNDSYEGNTGLCGFPLSIQCNNNVPLQQYPSSEAEDKFGFGWKPVAIGYACGMVLGIGLGYCVFSIGKPEWLVVLFGGKRTKRRSRGNRRRARTTLFQLLVVM</sequence>
<dbReference type="Gene3D" id="3.80.10.10">
    <property type="entry name" value="Ribonuclease Inhibitor"/>
    <property type="match status" value="5"/>
</dbReference>
<evidence type="ECO:0000256" key="10">
    <source>
        <dbReference type="ARBA" id="ARBA00023170"/>
    </source>
</evidence>
<accession>A0A6P5ME23</accession>
<keyword evidence="10" id="KW-0675">Receptor</keyword>
<evidence type="ECO:0000256" key="4">
    <source>
        <dbReference type="ARBA" id="ARBA00022614"/>
    </source>
</evidence>
<evidence type="ECO:0000259" key="13">
    <source>
        <dbReference type="Pfam" id="PF08263"/>
    </source>
</evidence>
<evidence type="ECO:0000256" key="11">
    <source>
        <dbReference type="ARBA" id="ARBA00023180"/>
    </source>
</evidence>
<dbReference type="GeneID" id="110272466"/>
<name>A0A6P5ME23_ARADU</name>
<dbReference type="RefSeq" id="XP_020982705.1">
    <property type="nucleotide sequence ID" value="XM_021127046.2"/>
</dbReference>
<dbReference type="SUPFAM" id="SSF52058">
    <property type="entry name" value="L domain-like"/>
    <property type="match status" value="3"/>
</dbReference>
<dbReference type="FunFam" id="3.80.10.10:FF:000095">
    <property type="entry name" value="LRR receptor-like serine/threonine-protein kinase GSO1"/>
    <property type="match status" value="1"/>
</dbReference>
<evidence type="ECO:0000313" key="14">
    <source>
        <dbReference type="Proteomes" id="UP000515211"/>
    </source>
</evidence>
<evidence type="ECO:0000256" key="2">
    <source>
        <dbReference type="ARBA" id="ARBA00009592"/>
    </source>
</evidence>
<evidence type="ECO:0000313" key="15">
    <source>
        <dbReference type="RefSeq" id="XP_020982705.1"/>
    </source>
</evidence>
<feature type="domain" description="Leucine-rich repeat-containing N-terminal plant-type" evidence="13">
    <location>
        <begin position="34"/>
        <end position="85"/>
    </location>
</feature>